<sequence>MPLFQPTAIFRGVEYITPEYLKQNGITALILDVDNTLTGHGSQILPEKVAEWIETMKQAGIGLVIASNNFEKRVAPFAKRIGLEHCAFCCKPSPLGLARARKRIGAHKGKVALVGDQIFTDALGANLYGITMLLVQPMYRDETWSLRFKRALEAPILKKYYKKGGKLL</sequence>
<dbReference type="NCBIfam" id="TIGR01662">
    <property type="entry name" value="HAD-SF-IIIA"/>
    <property type="match status" value="1"/>
</dbReference>
<proteinExistence type="predicted"/>
<dbReference type="Pfam" id="PF00702">
    <property type="entry name" value="Hydrolase"/>
    <property type="match status" value="1"/>
</dbReference>
<evidence type="ECO:0000313" key="2">
    <source>
        <dbReference type="Proteomes" id="UP000824209"/>
    </source>
</evidence>
<comment type="caution">
    <text evidence="1">The sequence shown here is derived from an EMBL/GenBank/DDBJ whole genome shotgun (WGS) entry which is preliminary data.</text>
</comment>
<dbReference type="Gene3D" id="3.40.50.1000">
    <property type="entry name" value="HAD superfamily/HAD-like"/>
    <property type="match status" value="1"/>
</dbReference>
<dbReference type="SUPFAM" id="SSF56784">
    <property type="entry name" value="HAD-like"/>
    <property type="match status" value="1"/>
</dbReference>
<dbReference type="Proteomes" id="UP000824209">
    <property type="component" value="Unassembled WGS sequence"/>
</dbReference>
<dbReference type="InterPro" id="IPR036412">
    <property type="entry name" value="HAD-like_sf"/>
</dbReference>
<accession>A0A9D2M0Z8</accession>
<protein>
    <submittedName>
        <fullName evidence="1">YqeG family HAD IIIA-type phosphatase</fullName>
    </submittedName>
</protein>
<name>A0A9D2M0Z8_9FIRM</name>
<dbReference type="GO" id="GO:0008962">
    <property type="term" value="F:phosphatidylglycerophosphatase activity"/>
    <property type="evidence" value="ECO:0007669"/>
    <property type="project" value="InterPro"/>
</dbReference>
<organism evidence="1 2">
    <name type="scientific">Candidatus Ruthenibacterium avium</name>
    <dbReference type="NCBI Taxonomy" id="2838751"/>
    <lineage>
        <taxon>Bacteria</taxon>
        <taxon>Bacillati</taxon>
        <taxon>Bacillota</taxon>
        <taxon>Clostridia</taxon>
        <taxon>Eubacteriales</taxon>
        <taxon>Oscillospiraceae</taxon>
        <taxon>Ruthenibacterium</taxon>
    </lineage>
</organism>
<reference evidence="1" key="2">
    <citation type="submission" date="2021-04" db="EMBL/GenBank/DDBJ databases">
        <authorList>
            <person name="Gilroy R."/>
        </authorList>
    </citation>
    <scope>NUCLEOTIDE SEQUENCE</scope>
    <source>
        <strain evidence="1">ChiBcec8-14828</strain>
    </source>
</reference>
<reference evidence="1" key="1">
    <citation type="journal article" date="2021" name="PeerJ">
        <title>Extensive microbial diversity within the chicken gut microbiome revealed by metagenomics and culture.</title>
        <authorList>
            <person name="Gilroy R."/>
            <person name="Ravi A."/>
            <person name="Getino M."/>
            <person name="Pursley I."/>
            <person name="Horton D.L."/>
            <person name="Alikhan N.F."/>
            <person name="Baker D."/>
            <person name="Gharbi K."/>
            <person name="Hall N."/>
            <person name="Watson M."/>
            <person name="Adriaenssens E.M."/>
            <person name="Foster-Nyarko E."/>
            <person name="Jarju S."/>
            <person name="Secka A."/>
            <person name="Antonio M."/>
            <person name="Oren A."/>
            <person name="Chaudhuri R.R."/>
            <person name="La Ragione R."/>
            <person name="Hildebrand F."/>
            <person name="Pallen M.J."/>
        </authorList>
    </citation>
    <scope>NUCLEOTIDE SEQUENCE</scope>
    <source>
        <strain evidence="1">ChiBcec8-14828</strain>
    </source>
</reference>
<dbReference type="InterPro" id="IPR006549">
    <property type="entry name" value="HAD-SF_hydro_IIIA"/>
</dbReference>
<dbReference type="AlphaFoldDB" id="A0A9D2M0Z8"/>
<evidence type="ECO:0000313" key="1">
    <source>
        <dbReference type="EMBL" id="HJB38938.1"/>
    </source>
</evidence>
<dbReference type="InterPro" id="IPR010021">
    <property type="entry name" value="PGPP1/Gep4"/>
</dbReference>
<dbReference type="NCBIfam" id="TIGR01668">
    <property type="entry name" value="YqeG_hyp_ppase"/>
    <property type="match status" value="1"/>
</dbReference>
<dbReference type="InterPro" id="IPR023214">
    <property type="entry name" value="HAD_sf"/>
</dbReference>
<dbReference type="EMBL" id="DWYA01000009">
    <property type="protein sequence ID" value="HJB38938.1"/>
    <property type="molecule type" value="Genomic_DNA"/>
</dbReference>
<gene>
    <name evidence="1" type="ORF">H9943_00920</name>
</gene>